<comment type="caution">
    <text evidence="4">The sequence shown here is derived from an EMBL/GenBank/DDBJ whole genome shotgun (WGS) entry which is preliminary data.</text>
</comment>
<gene>
    <name evidence="4" type="ORF">JYP50_12990</name>
</gene>
<keyword evidence="2" id="KW-0732">Signal</keyword>
<feature type="chain" id="PRO_5037230412" evidence="2">
    <location>
        <begin position="31"/>
        <end position="638"/>
    </location>
</feature>
<dbReference type="AlphaFoldDB" id="A0A939DG96"/>
<dbReference type="InterPro" id="IPR001466">
    <property type="entry name" value="Beta-lactam-related"/>
</dbReference>
<dbReference type="Pfam" id="PF00144">
    <property type="entry name" value="Beta-lactamase"/>
    <property type="match status" value="1"/>
</dbReference>
<sequence length="638" mass="69472">MVAKLNRGWCRRMASALVLLLGAGAGVVGAAPGVPDVSDGAVVEAFVDGAVKAQMRAHHSPSGVVAVMKDGELVFAKGYGYIDVERRISVDPATSLFRPGSISKLFTWVSVMQLVEQGRLDLDVDVNRYLETFQVADTWPGQPVTLRHILTHTAGFEDGALGFLIVHDQARILPLNESLAKYQPERVYAPGEQVAYSNWATALAGLIVANVSGENFNDYVQRHIFDVLGMTHSSFVEPLPPALDAHMAKSYTHRQGRYEELPYELVSNVGPAGAAAVSAGDMSLFARALLNGGAYRGQRILAPETLRQMLDEGFSHDPRVRGVGLGFIKYAYGPDGLDVFGHGGATGVFKSHFGLSRAENFMLFLSFSGPGAGAVRDNLLKAFYDEFFPRPSPAIEPPADFAERSGQYVGNYVTSRSAHSTFEALLRLVSGTSVEALPGNTLMIAGTPYVEVGDKLFREVDGVERVAFQAGEDGDISGYVLDGTQVMRFYRAPFWETRGFTTGLLAAAGLAAALVLLRLAYQWRRYRTLPAPARRAETASIALAVPTLLFLVFSALGLSAELHELLNAIPLTLKLAMVCAILAGLAALYHAWQSLAVWRDGLFEGTWPRLRHSLLSVVGLAMLWFYSYWNLLGFYYYD</sequence>
<dbReference type="GO" id="GO:0016787">
    <property type="term" value="F:hydrolase activity"/>
    <property type="evidence" value="ECO:0007669"/>
    <property type="project" value="UniProtKB-KW"/>
</dbReference>
<evidence type="ECO:0000313" key="5">
    <source>
        <dbReference type="Proteomes" id="UP000664303"/>
    </source>
</evidence>
<dbReference type="InterPro" id="IPR050491">
    <property type="entry name" value="AmpC-like"/>
</dbReference>
<keyword evidence="1" id="KW-1133">Transmembrane helix</keyword>
<keyword evidence="1" id="KW-0812">Transmembrane</keyword>
<feature type="transmembrane region" description="Helical" evidence="1">
    <location>
        <begin position="541"/>
        <end position="560"/>
    </location>
</feature>
<dbReference type="EMBL" id="JAFKCZ010000008">
    <property type="protein sequence ID" value="MBN7797518.1"/>
    <property type="molecule type" value="Genomic_DNA"/>
</dbReference>
<proteinExistence type="predicted"/>
<keyword evidence="1" id="KW-0472">Membrane</keyword>
<feature type="domain" description="Beta-lactamase-related" evidence="3">
    <location>
        <begin position="48"/>
        <end position="377"/>
    </location>
</feature>
<feature type="transmembrane region" description="Helical" evidence="1">
    <location>
        <begin position="500"/>
        <end position="521"/>
    </location>
</feature>
<dbReference type="Gene3D" id="3.40.710.10">
    <property type="entry name" value="DD-peptidase/beta-lactamase superfamily"/>
    <property type="match status" value="1"/>
</dbReference>
<dbReference type="Proteomes" id="UP000664303">
    <property type="component" value="Unassembled WGS sequence"/>
</dbReference>
<evidence type="ECO:0000313" key="4">
    <source>
        <dbReference type="EMBL" id="MBN7797518.1"/>
    </source>
</evidence>
<evidence type="ECO:0000256" key="1">
    <source>
        <dbReference type="SAM" id="Phobius"/>
    </source>
</evidence>
<dbReference type="PANTHER" id="PTHR46825:SF9">
    <property type="entry name" value="BETA-LACTAMASE-RELATED DOMAIN-CONTAINING PROTEIN"/>
    <property type="match status" value="1"/>
</dbReference>
<keyword evidence="5" id="KW-1185">Reference proteome</keyword>
<evidence type="ECO:0000256" key="2">
    <source>
        <dbReference type="SAM" id="SignalP"/>
    </source>
</evidence>
<feature type="signal peptide" evidence="2">
    <location>
        <begin position="1"/>
        <end position="30"/>
    </location>
</feature>
<protein>
    <submittedName>
        <fullName evidence="4">Serine hydrolase</fullName>
    </submittedName>
</protein>
<reference evidence="4" key="1">
    <citation type="submission" date="2021-02" db="EMBL/GenBank/DDBJ databases">
        <title>PHA producing bacteria isolated from coastal sediment in Guangdong, Shenzhen.</title>
        <authorList>
            <person name="Zheng W."/>
            <person name="Yu S."/>
            <person name="Huang Y."/>
        </authorList>
    </citation>
    <scope>NUCLEOTIDE SEQUENCE</scope>
    <source>
        <strain evidence="4">TN14-10</strain>
    </source>
</reference>
<accession>A0A939DG96</accession>
<evidence type="ECO:0000259" key="3">
    <source>
        <dbReference type="Pfam" id="PF00144"/>
    </source>
</evidence>
<feature type="transmembrane region" description="Helical" evidence="1">
    <location>
        <begin position="613"/>
        <end position="637"/>
    </location>
</feature>
<keyword evidence="4" id="KW-0378">Hydrolase</keyword>
<dbReference type="SUPFAM" id="SSF56601">
    <property type="entry name" value="beta-lactamase/transpeptidase-like"/>
    <property type="match status" value="1"/>
</dbReference>
<dbReference type="PANTHER" id="PTHR46825">
    <property type="entry name" value="D-ALANYL-D-ALANINE-CARBOXYPEPTIDASE/ENDOPEPTIDASE AMPH"/>
    <property type="match status" value="1"/>
</dbReference>
<name>A0A939DG96_9GAMM</name>
<organism evidence="4 5">
    <name type="scientific">Parahaliea mediterranea</name>
    <dbReference type="NCBI Taxonomy" id="651086"/>
    <lineage>
        <taxon>Bacteria</taxon>
        <taxon>Pseudomonadati</taxon>
        <taxon>Pseudomonadota</taxon>
        <taxon>Gammaproteobacteria</taxon>
        <taxon>Cellvibrionales</taxon>
        <taxon>Halieaceae</taxon>
        <taxon>Parahaliea</taxon>
    </lineage>
</organism>
<dbReference type="InterPro" id="IPR012338">
    <property type="entry name" value="Beta-lactam/transpept-like"/>
</dbReference>
<feature type="transmembrane region" description="Helical" evidence="1">
    <location>
        <begin position="572"/>
        <end position="592"/>
    </location>
</feature>